<reference evidence="3" key="1">
    <citation type="submission" date="2022-10" db="EMBL/GenBank/DDBJ databases">
        <title>Tapping the CABI collections for fungal endophytes: first genome assemblies for Collariella, Neodidymelliopsis, Ascochyta clinopodiicola, Didymella pomorum, Didymosphaeria variabile, Neocosmospora piperis and Neocucurbitaria cava.</title>
        <authorList>
            <person name="Hill R."/>
        </authorList>
    </citation>
    <scope>NUCLEOTIDE SEQUENCE</scope>
    <source>
        <strain evidence="3">IMI 355082</strain>
    </source>
</reference>
<dbReference type="OrthoDB" id="21214at2759"/>
<sequence length="274" mass="31253">MAPQTPSVLTLKQNFLTGQTRLLSQPLQPSRAWRRSNEAADNEENNQRVSEKAVDDALFRLNQTLQQHSKRVYPPQATRHIVEQIDQLYLATGDRHNDSDVNGDDEEEWRFVGADFVKPGVISSLPPTWEPEREATAQPLEAKRYVDLVERLQDLSARKEEVETRVKRLRKMKALLEPFNVEENDDSTITGVGSNSAGANGVQENLVQRDGEMEKELERMRMLLVRVGDKVSRLKEREGSNEDLFGDGDRDAMIVDDVEVQEQRKADALLESMR</sequence>
<dbReference type="AlphaFoldDB" id="A0A9W8Z2F2"/>
<protein>
    <recommendedName>
        <fullName evidence="5">Kinetochore protein fta4</fullName>
    </recommendedName>
</protein>
<comment type="caution">
    <text evidence="3">The sequence shown here is derived from an EMBL/GenBank/DDBJ whole genome shotgun (WGS) entry which is preliminary data.</text>
</comment>
<name>A0A9W8Z2F2_9PEZI</name>
<gene>
    <name evidence="3" type="ORF">N0V93_000745</name>
</gene>
<keyword evidence="4" id="KW-1185">Reference proteome</keyword>
<feature type="region of interest" description="Disordered" evidence="2">
    <location>
        <begin position="26"/>
        <end position="50"/>
    </location>
</feature>
<evidence type="ECO:0000256" key="2">
    <source>
        <dbReference type="SAM" id="MobiDB-lite"/>
    </source>
</evidence>
<dbReference type="EMBL" id="JAPEVB010000001">
    <property type="protein sequence ID" value="KAJ4396525.1"/>
    <property type="molecule type" value="Genomic_DNA"/>
</dbReference>
<dbReference type="InterPro" id="IPR025207">
    <property type="entry name" value="Sim4_Fta4"/>
</dbReference>
<feature type="coiled-coil region" evidence="1">
    <location>
        <begin position="145"/>
        <end position="172"/>
    </location>
</feature>
<evidence type="ECO:0008006" key="5">
    <source>
        <dbReference type="Google" id="ProtNLM"/>
    </source>
</evidence>
<dbReference type="PANTHER" id="PTHR42040:SF1">
    <property type="entry name" value="INNER KINETOCHORE SUBUNIT FTA4"/>
    <property type="match status" value="1"/>
</dbReference>
<evidence type="ECO:0000256" key="1">
    <source>
        <dbReference type="SAM" id="Coils"/>
    </source>
</evidence>
<proteinExistence type="predicted"/>
<dbReference type="GO" id="GO:0031511">
    <property type="term" value="C:Mis6-Sim4 complex"/>
    <property type="evidence" value="ECO:0007669"/>
    <property type="project" value="InterPro"/>
</dbReference>
<organism evidence="3 4">
    <name type="scientific">Gnomoniopsis smithogilvyi</name>
    <dbReference type="NCBI Taxonomy" id="1191159"/>
    <lineage>
        <taxon>Eukaryota</taxon>
        <taxon>Fungi</taxon>
        <taxon>Dikarya</taxon>
        <taxon>Ascomycota</taxon>
        <taxon>Pezizomycotina</taxon>
        <taxon>Sordariomycetes</taxon>
        <taxon>Sordariomycetidae</taxon>
        <taxon>Diaporthales</taxon>
        <taxon>Gnomoniaceae</taxon>
        <taxon>Gnomoniopsis</taxon>
    </lineage>
</organism>
<dbReference type="Pfam" id="PF13093">
    <property type="entry name" value="FTA4"/>
    <property type="match status" value="1"/>
</dbReference>
<dbReference type="Proteomes" id="UP001140453">
    <property type="component" value="Unassembled WGS sequence"/>
</dbReference>
<keyword evidence="1" id="KW-0175">Coiled coil</keyword>
<evidence type="ECO:0000313" key="4">
    <source>
        <dbReference type="Proteomes" id="UP001140453"/>
    </source>
</evidence>
<accession>A0A9W8Z2F2</accession>
<dbReference type="PANTHER" id="PTHR42040">
    <property type="entry name" value="INNER KINETOCHORE SUBUNIT FTA4"/>
    <property type="match status" value="1"/>
</dbReference>
<evidence type="ECO:0000313" key="3">
    <source>
        <dbReference type="EMBL" id="KAJ4396525.1"/>
    </source>
</evidence>